<proteinExistence type="predicted"/>
<evidence type="ECO:0000313" key="2">
    <source>
        <dbReference type="EMBL" id="CRY96861.1"/>
    </source>
</evidence>
<dbReference type="EMBL" id="LN853878">
    <property type="protein sequence ID" value="CRY96861.1"/>
    <property type="molecule type" value="Genomic_DNA"/>
</dbReference>
<feature type="region of interest" description="Disordered" evidence="1">
    <location>
        <begin position="238"/>
        <end position="275"/>
    </location>
</feature>
<organism evidence="2">
    <name type="scientific">uncultured prokaryote</name>
    <dbReference type="NCBI Taxonomy" id="198431"/>
    <lineage>
        <taxon>unclassified sequences</taxon>
        <taxon>environmental samples</taxon>
    </lineage>
</organism>
<evidence type="ECO:0000256" key="1">
    <source>
        <dbReference type="SAM" id="MobiDB-lite"/>
    </source>
</evidence>
<reference evidence="2" key="1">
    <citation type="submission" date="2015-06" db="EMBL/GenBank/DDBJ databases">
        <authorList>
            <person name="Joergensen T."/>
        </authorList>
    </citation>
    <scope>NUCLEOTIDE SEQUENCE</scope>
    <source>
        <strain evidence="2">RGFK1311</strain>
    </source>
</reference>
<accession>A0A0H5Q4B3</accession>
<dbReference type="AlphaFoldDB" id="A0A0H5Q4B3"/>
<feature type="region of interest" description="Disordered" evidence="1">
    <location>
        <begin position="168"/>
        <end position="193"/>
    </location>
</feature>
<protein>
    <submittedName>
        <fullName evidence="2">Uncharacterized protein</fullName>
    </submittedName>
</protein>
<reference evidence="2" key="2">
    <citation type="submission" date="2015-07" db="EMBL/GenBank/DDBJ databases">
        <title>Plasmids, circular viruses and viroids from rat gut.</title>
        <authorList>
            <person name="Jorgensen T.J."/>
            <person name="Hansen M.A."/>
            <person name="Xu Z."/>
            <person name="Tabak M.A."/>
            <person name="Sorensen S.J."/>
            <person name="Hansen L.H."/>
        </authorList>
    </citation>
    <scope>NUCLEOTIDE SEQUENCE</scope>
    <source>
        <strain evidence="2">RGFK1311</strain>
    </source>
</reference>
<sequence>MAGEGLEGAVAGQVGRLLCKVFDDDGSADALLAKTYGRNGAAIVGAPVRYSKRLFKDSFCGDEAPEDTPGGQYLPDGLPAAKGQCLKQYSVKMQINVYDTIKNRAEFSTGTVFGPGPISGYNARVVGTGYRAFVTFADGEKQATSIYKYPEYELRGYEILEVKRVDGLPDDCGSSPDNRPRYEGPVTYDGPDGPVTTNVNIVVGAPRSDKGGKGLTIPFAWIAPELNLKGKLEIDPEGELNLNPSFGEDGRPRIDPNSPQAPSGPDDPPPPGDSREIVGVVVVTQKIQQATTTTEYGDGFSPNLYLPRCASLIFAVNVVGVGSWMAPIDVETLRQWIPVPGDFPAYSAVVKPMNGYTCQVFPAYLDDGDDEEGDEE</sequence>
<name>A0A0H5Q4B3_9ZZZZ</name>